<dbReference type="RefSeq" id="XP_046052162.1">
    <property type="nucleotide sequence ID" value="XM_046199114.1"/>
</dbReference>
<name>A0A9P9KMR4_FUSRE</name>
<sequence>MSEPKDRHWLHVIFHIKDKVTSDPMPKLLRLLKDKEAVDEWTFELRERDTILQMTISHHYKAHHFTKNIPINTTNRHILKMPNSSETTVFTRTGNTAGVQESVQKLADEWKGKGIKIETGPNKITFITPPGGQRASDYSVKNFRARMEKDGLWSDWKVAK</sequence>
<evidence type="ECO:0000313" key="1">
    <source>
        <dbReference type="EMBL" id="KAH7259454.1"/>
    </source>
</evidence>
<dbReference type="OrthoDB" id="4977346at2759"/>
<dbReference type="GeneID" id="70229068"/>
<dbReference type="AlphaFoldDB" id="A0A9P9KMR4"/>
<reference evidence="1" key="1">
    <citation type="journal article" date="2021" name="Nat. Commun.">
        <title>Genetic determinants of endophytism in the Arabidopsis root mycobiome.</title>
        <authorList>
            <person name="Mesny F."/>
            <person name="Miyauchi S."/>
            <person name="Thiergart T."/>
            <person name="Pickel B."/>
            <person name="Atanasova L."/>
            <person name="Karlsson M."/>
            <person name="Huettel B."/>
            <person name="Barry K.W."/>
            <person name="Haridas S."/>
            <person name="Chen C."/>
            <person name="Bauer D."/>
            <person name="Andreopoulos W."/>
            <person name="Pangilinan J."/>
            <person name="LaButti K."/>
            <person name="Riley R."/>
            <person name="Lipzen A."/>
            <person name="Clum A."/>
            <person name="Drula E."/>
            <person name="Henrissat B."/>
            <person name="Kohler A."/>
            <person name="Grigoriev I.V."/>
            <person name="Martin F.M."/>
            <person name="Hacquard S."/>
        </authorList>
    </citation>
    <scope>NUCLEOTIDE SEQUENCE</scope>
    <source>
        <strain evidence="1">MPI-CAGE-AT-0023</strain>
    </source>
</reference>
<protein>
    <submittedName>
        <fullName evidence="1">Uncharacterized protein</fullName>
    </submittedName>
</protein>
<evidence type="ECO:0000313" key="2">
    <source>
        <dbReference type="Proteomes" id="UP000720189"/>
    </source>
</evidence>
<gene>
    <name evidence="1" type="ORF">BKA55DRAFT_687751</name>
</gene>
<proteinExistence type="predicted"/>
<keyword evidence="2" id="KW-1185">Reference proteome</keyword>
<comment type="caution">
    <text evidence="1">The sequence shown here is derived from an EMBL/GenBank/DDBJ whole genome shotgun (WGS) entry which is preliminary data.</text>
</comment>
<accession>A0A9P9KMR4</accession>
<organism evidence="1 2">
    <name type="scientific">Fusarium redolens</name>
    <dbReference type="NCBI Taxonomy" id="48865"/>
    <lineage>
        <taxon>Eukaryota</taxon>
        <taxon>Fungi</taxon>
        <taxon>Dikarya</taxon>
        <taxon>Ascomycota</taxon>
        <taxon>Pezizomycotina</taxon>
        <taxon>Sordariomycetes</taxon>
        <taxon>Hypocreomycetidae</taxon>
        <taxon>Hypocreales</taxon>
        <taxon>Nectriaceae</taxon>
        <taxon>Fusarium</taxon>
        <taxon>Fusarium redolens species complex</taxon>
    </lineage>
</organism>
<dbReference type="EMBL" id="JAGMUX010000005">
    <property type="protein sequence ID" value="KAH7259454.1"/>
    <property type="molecule type" value="Genomic_DNA"/>
</dbReference>
<dbReference type="Proteomes" id="UP000720189">
    <property type="component" value="Unassembled WGS sequence"/>
</dbReference>